<dbReference type="GO" id="GO:0003700">
    <property type="term" value="F:DNA-binding transcription factor activity"/>
    <property type="evidence" value="ECO:0007669"/>
    <property type="project" value="InterPro"/>
</dbReference>
<sequence length="203" mass="22043">MAQQNELPFSENDSQDMVIYQMMSEASSNSYPTHQPNSNPLLHHLHTSGNSRVISKRHYRGVRRRPWGKYAAEIRDSSRHGARVWLGTFDTAEEAALAYDRAAFRMRGTKAVLNFPPELAAAAEPLHRLMNHPGKISRAEATAAGSNSNNDGGNIIKDGKPELSYSSGAAVESQSEETSGGGGTGESRDRGGEGFLNSLLRAC</sequence>
<dbReference type="Gene3D" id="3.30.730.10">
    <property type="entry name" value="AP2/ERF domain"/>
    <property type="match status" value="1"/>
</dbReference>
<evidence type="ECO:0000256" key="7">
    <source>
        <dbReference type="SAM" id="MobiDB-lite"/>
    </source>
</evidence>
<organism evidence="9 10">
    <name type="scientific">Linum tenue</name>
    <dbReference type="NCBI Taxonomy" id="586396"/>
    <lineage>
        <taxon>Eukaryota</taxon>
        <taxon>Viridiplantae</taxon>
        <taxon>Streptophyta</taxon>
        <taxon>Embryophyta</taxon>
        <taxon>Tracheophyta</taxon>
        <taxon>Spermatophyta</taxon>
        <taxon>Magnoliopsida</taxon>
        <taxon>eudicotyledons</taxon>
        <taxon>Gunneridae</taxon>
        <taxon>Pentapetalae</taxon>
        <taxon>rosids</taxon>
        <taxon>fabids</taxon>
        <taxon>Malpighiales</taxon>
        <taxon>Linaceae</taxon>
        <taxon>Linum</taxon>
    </lineage>
</organism>
<dbReference type="CDD" id="cd00018">
    <property type="entry name" value="AP2"/>
    <property type="match status" value="1"/>
</dbReference>
<reference evidence="9" key="1">
    <citation type="submission" date="2022-08" db="EMBL/GenBank/DDBJ databases">
        <authorList>
            <person name="Gutierrez-Valencia J."/>
        </authorList>
    </citation>
    <scope>NUCLEOTIDE SEQUENCE</scope>
</reference>
<name>A0AAV0MGP1_9ROSI</name>
<dbReference type="PANTHER" id="PTHR31190">
    <property type="entry name" value="DNA-BINDING DOMAIN"/>
    <property type="match status" value="1"/>
</dbReference>
<dbReference type="PROSITE" id="PS51032">
    <property type="entry name" value="AP2_ERF"/>
    <property type="match status" value="1"/>
</dbReference>
<keyword evidence="10" id="KW-1185">Reference proteome</keyword>
<dbReference type="AlphaFoldDB" id="A0AAV0MGP1"/>
<feature type="compositionally biased region" description="Low complexity" evidence="7">
    <location>
        <begin position="145"/>
        <end position="156"/>
    </location>
</feature>
<evidence type="ECO:0000313" key="9">
    <source>
        <dbReference type="EMBL" id="CAI0445106.1"/>
    </source>
</evidence>
<feature type="domain" description="AP2/ERF" evidence="8">
    <location>
        <begin position="58"/>
        <end position="116"/>
    </location>
</feature>
<keyword evidence="5" id="KW-0539">Nucleus</keyword>
<dbReference type="FunFam" id="3.30.730.10:FF:000001">
    <property type="entry name" value="Ethylene-responsive transcription factor 2"/>
    <property type="match status" value="1"/>
</dbReference>
<dbReference type="EMBL" id="CAMGYJ010000007">
    <property type="protein sequence ID" value="CAI0445106.1"/>
    <property type="molecule type" value="Genomic_DNA"/>
</dbReference>
<keyword evidence="4" id="KW-0804">Transcription</keyword>
<dbReference type="InterPro" id="IPR016177">
    <property type="entry name" value="DNA-bd_dom_sf"/>
</dbReference>
<evidence type="ECO:0000256" key="1">
    <source>
        <dbReference type="ARBA" id="ARBA00004123"/>
    </source>
</evidence>
<protein>
    <recommendedName>
        <fullName evidence="8">AP2/ERF domain-containing protein</fullName>
    </recommendedName>
</protein>
<dbReference type="InterPro" id="IPR036955">
    <property type="entry name" value="AP2/ERF_dom_sf"/>
</dbReference>
<comment type="similarity">
    <text evidence="6">Belongs to the AP2/ERF transcription factor family. ERF subfamily.</text>
</comment>
<dbReference type="InterPro" id="IPR044808">
    <property type="entry name" value="ERF_plant"/>
</dbReference>
<evidence type="ECO:0000256" key="6">
    <source>
        <dbReference type="ARBA" id="ARBA00024343"/>
    </source>
</evidence>
<dbReference type="SUPFAM" id="SSF54171">
    <property type="entry name" value="DNA-binding domain"/>
    <property type="match status" value="1"/>
</dbReference>
<dbReference type="SMART" id="SM00380">
    <property type="entry name" value="AP2"/>
    <property type="match status" value="1"/>
</dbReference>
<proteinExistence type="inferred from homology"/>
<gene>
    <name evidence="9" type="ORF">LITE_LOCUS28425</name>
</gene>
<evidence type="ECO:0000259" key="8">
    <source>
        <dbReference type="PROSITE" id="PS51032"/>
    </source>
</evidence>
<dbReference type="GO" id="GO:0003677">
    <property type="term" value="F:DNA binding"/>
    <property type="evidence" value="ECO:0007669"/>
    <property type="project" value="UniProtKB-KW"/>
</dbReference>
<evidence type="ECO:0000256" key="3">
    <source>
        <dbReference type="ARBA" id="ARBA00023125"/>
    </source>
</evidence>
<evidence type="ECO:0000256" key="4">
    <source>
        <dbReference type="ARBA" id="ARBA00023163"/>
    </source>
</evidence>
<dbReference type="InterPro" id="IPR001471">
    <property type="entry name" value="AP2/ERF_dom"/>
</dbReference>
<evidence type="ECO:0000256" key="2">
    <source>
        <dbReference type="ARBA" id="ARBA00023015"/>
    </source>
</evidence>
<evidence type="ECO:0000256" key="5">
    <source>
        <dbReference type="ARBA" id="ARBA00023242"/>
    </source>
</evidence>
<feature type="region of interest" description="Disordered" evidence="7">
    <location>
        <begin position="141"/>
        <end position="203"/>
    </location>
</feature>
<dbReference type="PRINTS" id="PR00367">
    <property type="entry name" value="ETHRSPELEMNT"/>
</dbReference>
<dbReference type="Proteomes" id="UP001154282">
    <property type="component" value="Unassembled WGS sequence"/>
</dbReference>
<keyword evidence="3" id="KW-0238">DNA-binding</keyword>
<dbReference type="PANTHER" id="PTHR31190:SF173">
    <property type="entry name" value="PATHOGENESIS-RELATED GENES TRANSCRIPTIONAL ACTIVATOR PTI5"/>
    <property type="match status" value="1"/>
</dbReference>
<accession>A0AAV0MGP1</accession>
<comment type="subcellular location">
    <subcellularLocation>
        <location evidence="1">Nucleus</location>
    </subcellularLocation>
</comment>
<dbReference type="GO" id="GO:0005634">
    <property type="term" value="C:nucleus"/>
    <property type="evidence" value="ECO:0007669"/>
    <property type="project" value="UniProtKB-SubCell"/>
</dbReference>
<dbReference type="GO" id="GO:0009873">
    <property type="term" value="P:ethylene-activated signaling pathway"/>
    <property type="evidence" value="ECO:0007669"/>
    <property type="project" value="InterPro"/>
</dbReference>
<evidence type="ECO:0000313" key="10">
    <source>
        <dbReference type="Proteomes" id="UP001154282"/>
    </source>
</evidence>
<keyword evidence="2" id="KW-0805">Transcription regulation</keyword>
<dbReference type="Pfam" id="PF00847">
    <property type="entry name" value="AP2"/>
    <property type="match status" value="1"/>
</dbReference>
<comment type="caution">
    <text evidence="9">The sequence shown here is derived from an EMBL/GenBank/DDBJ whole genome shotgun (WGS) entry which is preliminary data.</text>
</comment>